<protein>
    <submittedName>
        <fullName evidence="1">Galactose-binding domain-like protein</fullName>
    </submittedName>
</protein>
<accession>A0A2I7RIZ2</accession>
<keyword evidence="2" id="KW-1185">Reference proteome</keyword>
<dbReference type="InterPro" id="IPR008979">
    <property type="entry name" value="Galactose-bd-like_sf"/>
</dbReference>
<dbReference type="SUPFAM" id="SSF49785">
    <property type="entry name" value="Galactose-binding domain-like"/>
    <property type="match status" value="1"/>
</dbReference>
<dbReference type="Gene3D" id="2.60.120.260">
    <property type="entry name" value="Galactose-binding domain-like"/>
    <property type="match status" value="1"/>
</dbReference>
<gene>
    <name evidence="1" type="ORF">NVP1188A_37</name>
</gene>
<name>A0A2I7RIZ2_9CAUD</name>
<organism evidence="1 2">
    <name type="scientific">Vibrio phage 1.188.A._10N.286.51.A6</name>
    <dbReference type="NCBI Taxonomy" id="1881217"/>
    <lineage>
        <taxon>Viruses</taxon>
        <taxon>Duplodnaviria</taxon>
        <taxon>Heunggongvirae</taxon>
        <taxon>Uroviricota</taxon>
        <taxon>Caudoviricetes</taxon>
        <taxon>Schitoviridae</taxon>
        <taxon>Mukerjeevirus</taxon>
        <taxon>Mukerjeevirus mv51A6</taxon>
    </lineage>
</organism>
<dbReference type="EMBL" id="MG592554">
    <property type="protein sequence ID" value="AUR93605.1"/>
    <property type="molecule type" value="Genomic_DNA"/>
</dbReference>
<proteinExistence type="predicted"/>
<reference evidence="1 2" key="1">
    <citation type="submission" date="2017-11" db="EMBL/GenBank/DDBJ databases">
        <title>A major lineage of nontailed dsDNA viruses as unrecognized killers of marine bacteria.</title>
        <authorList>
            <person name="Kauffman K.M."/>
            <person name="Hussain F.A."/>
            <person name="Yang J."/>
            <person name="Arevalo P."/>
            <person name="Brown J.M."/>
            <person name="Chang W.K."/>
            <person name="VanInsberghe D."/>
            <person name="Elsherbini J."/>
            <person name="Cutler M.B."/>
            <person name="Kelly L."/>
            <person name="Polz M.F."/>
        </authorList>
    </citation>
    <scope>NUCLEOTIDE SEQUENCE [LARGE SCALE GENOMIC DNA]</scope>
</reference>
<evidence type="ECO:0000313" key="1">
    <source>
        <dbReference type="EMBL" id="AUR93605.1"/>
    </source>
</evidence>
<evidence type="ECO:0000313" key="2">
    <source>
        <dbReference type="Proteomes" id="UP000267783"/>
    </source>
</evidence>
<dbReference type="Proteomes" id="UP000267783">
    <property type="component" value="Segment"/>
</dbReference>
<sequence length="444" mass="48661">MAFIYYFDGIDDHITLDEPVALVAGDKIYVEINWNGYPSDRGFDFLFEGNARAISAKVSTQSAQVSYPNSAVTCVGCNMQEFVLEGGHRTTVEFTMTDSDTLEHILSNRSGGETAKGVLYSIDIQAASGQQTYVMTDQRDSFPVLYDSSGNSKTATLQGEGANWRPDGDLAVITAHAVEVVMKPLPFIRVPSLSVEVVMKPLPLPQRKAVGIELYSRELANTDMVIVTDAYIKDNLGDGSTLLEVKAHFWDTVQWEYSDDGSAWIEVVGAVTETVNIPDTGATPDRLYRPKYTDEKGNVQYSTPIVGFVAKSYKFALLNSQSGGDCSISILRLYDGEGVEITSQYNFTADSTYSGSYGIEKCLDGNASTLWAARINRATITLVPHEGAPLARSVSFRPRSGGYYTQIPVSFDLQESTDGVNWVSLGQRSVPNFPNDSTVQEFIF</sequence>